<dbReference type="PROSITE" id="PS50157">
    <property type="entry name" value="ZINC_FINGER_C2H2_2"/>
    <property type="match status" value="1"/>
</dbReference>
<feature type="compositionally biased region" description="Basic and acidic residues" evidence="2">
    <location>
        <begin position="152"/>
        <end position="167"/>
    </location>
</feature>
<proteinExistence type="predicted"/>
<dbReference type="InterPro" id="IPR036236">
    <property type="entry name" value="Znf_C2H2_sf"/>
</dbReference>
<dbReference type="EMBL" id="CAOJ01004457">
    <property type="protein sequence ID" value="CCO29219.1"/>
    <property type="molecule type" value="Genomic_DNA"/>
</dbReference>
<dbReference type="Gene3D" id="3.30.160.60">
    <property type="entry name" value="Classic Zinc Finger"/>
    <property type="match status" value="1"/>
</dbReference>
<feature type="domain" description="C2H2-type" evidence="3">
    <location>
        <begin position="136"/>
        <end position="164"/>
    </location>
</feature>
<accession>M5BPX7</accession>
<name>M5BPX7_THACB</name>
<organism evidence="4 5">
    <name type="scientific">Thanatephorus cucumeris (strain AG1-IB / isolate 7/3/14)</name>
    <name type="common">Lettuce bottom rot fungus</name>
    <name type="synonym">Rhizoctonia solani</name>
    <dbReference type="NCBI Taxonomy" id="1108050"/>
    <lineage>
        <taxon>Eukaryota</taxon>
        <taxon>Fungi</taxon>
        <taxon>Dikarya</taxon>
        <taxon>Basidiomycota</taxon>
        <taxon>Agaricomycotina</taxon>
        <taxon>Agaricomycetes</taxon>
        <taxon>Cantharellales</taxon>
        <taxon>Ceratobasidiaceae</taxon>
        <taxon>Rhizoctonia</taxon>
        <taxon>Rhizoctonia solani AG-1</taxon>
    </lineage>
</organism>
<dbReference type="HOGENOM" id="CLU_1205494_0_0_1"/>
<reference evidence="4 5" key="1">
    <citation type="journal article" date="2013" name="J. Biotechnol.">
        <title>Establishment and interpretation of the genome sequence of the phytopathogenic fungus Rhizoctonia solani AG1-IB isolate 7/3/14.</title>
        <authorList>
            <person name="Wibberg D.W."/>
            <person name="Jelonek L.J."/>
            <person name="Rupp O.R."/>
            <person name="Hennig M.H."/>
            <person name="Eikmeyer F.E."/>
            <person name="Goesmann A.G."/>
            <person name="Hartmann A.H."/>
            <person name="Borriss R.B."/>
            <person name="Grosch R.G."/>
            <person name="Puehler A.P."/>
            <person name="Schlueter A.S."/>
        </authorList>
    </citation>
    <scope>NUCLEOTIDE SEQUENCE [LARGE SCALE GENOMIC DNA]</scope>
    <source>
        <strain evidence="5">AG1-IB / isolate 7/3/14</strain>
    </source>
</reference>
<keyword evidence="1" id="KW-0863">Zinc-finger</keyword>
<feature type="region of interest" description="Disordered" evidence="2">
    <location>
        <begin position="152"/>
        <end position="178"/>
    </location>
</feature>
<dbReference type="PROSITE" id="PS00028">
    <property type="entry name" value="ZINC_FINGER_C2H2_1"/>
    <property type="match status" value="1"/>
</dbReference>
<evidence type="ECO:0000256" key="2">
    <source>
        <dbReference type="SAM" id="MobiDB-lite"/>
    </source>
</evidence>
<dbReference type="InterPro" id="IPR013087">
    <property type="entry name" value="Znf_C2H2_type"/>
</dbReference>
<keyword evidence="1" id="KW-0479">Metal-binding</keyword>
<comment type="caution">
    <text evidence="4">The sequence shown here is derived from an EMBL/GenBank/DDBJ whole genome shotgun (WGS) entry which is preliminary data.</text>
</comment>
<feature type="region of interest" description="Disordered" evidence="2">
    <location>
        <begin position="11"/>
        <end position="41"/>
    </location>
</feature>
<protein>
    <recommendedName>
        <fullName evidence="3">C2H2-type domain-containing protein</fullName>
    </recommendedName>
</protein>
<dbReference type="SUPFAM" id="SSF57667">
    <property type="entry name" value="beta-beta-alpha zinc fingers"/>
    <property type="match status" value="1"/>
</dbReference>
<gene>
    <name evidence="4" type="ORF">BN14_03224</name>
</gene>
<sequence length="230" mass="25920">MPQVIESFWQLPPSPFDNDFNSPLDSDCATPTQSSDTSSDVSVDIYDPSALKADQVIQDQTCFSAEEGETWRLNVPDLKTKDEVKHFLEIALPQLDKKVREVKCSLCEKKKVDKLWKVKPSNLERHILGHLGIKTFECPTCGALFTTKDQEKKHTEKKHTGLQEVDAHGGTSHKPAEEAAPCDMYSELPPTTPPFLGVIEPWMKYWSYQGLQTECVVPGGEYCNLMNGYR</sequence>
<keyword evidence="1" id="KW-0862">Zinc</keyword>
<dbReference type="Proteomes" id="UP000012065">
    <property type="component" value="Unassembled WGS sequence"/>
</dbReference>
<evidence type="ECO:0000313" key="5">
    <source>
        <dbReference type="Proteomes" id="UP000012065"/>
    </source>
</evidence>
<dbReference type="AlphaFoldDB" id="M5BPX7"/>
<evidence type="ECO:0000313" key="4">
    <source>
        <dbReference type="EMBL" id="CCO29219.1"/>
    </source>
</evidence>
<dbReference type="GO" id="GO:0008270">
    <property type="term" value="F:zinc ion binding"/>
    <property type="evidence" value="ECO:0007669"/>
    <property type="project" value="UniProtKB-KW"/>
</dbReference>
<evidence type="ECO:0000259" key="3">
    <source>
        <dbReference type="PROSITE" id="PS50157"/>
    </source>
</evidence>
<evidence type="ECO:0000256" key="1">
    <source>
        <dbReference type="PROSITE-ProRule" id="PRU00042"/>
    </source>
</evidence>
<feature type="compositionally biased region" description="Polar residues" evidence="2">
    <location>
        <begin position="19"/>
        <end position="33"/>
    </location>
</feature>